<evidence type="ECO:0000256" key="1">
    <source>
        <dbReference type="SAM" id="MobiDB-lite"/>
    </source>
</evidence>
<feature type="domain" description="Complex 1 LYR protein" evidence="2">
    <location>
        <begin position="18"/>
        <end position="78"/>
    </location>
</feature>
<feature type="compositionally biased region" description="Polar residues" evidence="1">
    <location>
        <begin position="289"/>
        <end position="308"/>
    </location>
</feature>
<gene>
    <name evidence="3" type="ORF">E4U42_005156</name>
</gene>
<dbReference type="Pfam" id="PF05347">
    <property type="entry name" value="Complex1_LYR"/>
    <property type="match status" value="1"/>
</dbReference>
<dbReference type="OrthoDB" id="3925971at2759"/>
<feature type="region of interest" description="Disordered" evidence="1">
    <location>
        <begin position="278"/>
        <end position="308"/>
    </location>
</feature>
<dbReference type="EMBL" id="SRPY01000475">
    <property type="protein sequence ID" value="KAG5922917.1"/>
    <property type="molecule type" value="Genomic_DNA"/>
</dbReference>
<name>A0A8K0J485_9HYPO</name>
<evidence type="ECO:0000313" key="4">
    <source>
        <dbReference type="Proteomes" id="UP000811619"/>
    </source>
</evidence>
<feature type="compositionally biased region" description="Pro residues" evidence="1">
    <location>
        <begin position="106"/>
        <end position="120"/>
    </location>
</feature>
<reference evidence="3" key="1">
    <citation type="journal article" date="2020" name="bioRxiv">
        <title>Whole genome comparisons of ergot fungi reveals the divergence and evolution of species within the genus Claviceps are the result of varying mechanisms driving genome evolution and host range expansion.</title>
        <authorList>
            <person name="Wyka S.A."/>
            <person name="Mondo S.J."/>
            <person name="Liu M."/>
            <person name="Dettman J."/>
            <person name="Nalam V."/>
            <person name="Broders K.D."/>
        </authorList>
    </citation>
    <scope>NUCLEOTIDE SEQUENCE</scope>
    <source>
        <strain evidence="3">CCC 489</strain>
    </source>
</reference>
<evidence type="ECO:0000313" key="3">
    <source>
        <dbReference type="EMBL" id="KAG5922917.1"/>
    </source>
</evidence>
<dbReference type="AlphaFoldDB" id="A0A8K0J485"/>
<comment type="caution">
    <text evidence="3">The sequence shown here is derived from an EMBL/GenBank/DDBJ whole genome shotgun (WGS) entry which is preliminary data.</text>
</comment>
<evidence type="ECO:0000259" key="2">
    <source>
        <dbReference type="Pfam" id="PF05347"/>
    </source>
</evidence>
<keyword evidence="4" id="KW-1185">Reference proteome</keyword>
<organism evidence="3 4">
    <name type="scientific">Claviceps africana</name>
    <dbReference type="NCBI Taxonomy" id="83212"/>
    <lineage>
        <taxon>Eukaryota</taxon>
        <taxon>Fungi</taxon>
        <taxon>Dikarya</taxon>
        <taxon>Ascomycota</taxon>
        <taxon>Pezizomycotina</taxon>
        <taxon>Sordariomycetes</taxon>
        <taxon>Hypocreomycetidae</taxon>
        <taxon>Hypocreales</taxon>
        <taxon>Clavicipitaceae</taxon>
        <taxon>Claviceps</taxon>
    </lineage>
</organism>
<protein>
    <recommendedName>
        <fullName evidence="2">Complex 1 LYR protein domain-containing protein</fullName>
    </recommendedName>
</protein>
<sequence length="375" mass="42617">MHRQSFIPARNSRHRIAALSLYRALLRSAGTIAIPKDSKARHSRNEIQHVIRKRFVDNRPLTSFRLVYASMAAGYKFLSLFSKALDQTSPEYAQITSHLRNSRPLKPAPSRPKQSPPARPPAKEPFLVNISQNDSPHYVASYTLHSKTRTPKLCTAAFGQPFLRLKKPQPPSLSKMVGRKGVLYWKKMTKFKDADEDLKQDAALEDEWDALMAAQMWREGLSVEDSDSPTSTYSWSAQLSKLWWEWQLEKIWQDWLARGVALNRIVEEQRGQDRVRNLASSAKARPRGGNNSTAVQTGKTATERNSSVRPKVSVFSGSALPHIEAIDAQLGHLKIVLPKAEVDPFTGRRWNALVESSTQRITYWIRGQVNRRDKL</sequence>
<accession>A0A8K0J485</accession>
<feature type="region of interest" description="Disordered" evidence="1">
    <location>
        <begin position="98"/>
        <end position="125"/>
    </location>
</feature>
<dbReference type="Proteomes" id="UP000811619">
    <property type="component" value="Unassembled WGS sequence"/>
</dbReference>
<dbReference type="InterPro" id="IPR008011">
    <property type="entry name" value="Complex1_LYR_dom"/>
</dbReference>
<proteinExistence type="predicted"/>